<keyword evidence="8" id="KW-0902">Two-component regulatory system</keyword>
<sequence length="779" mass="81219">MSAIRIWWLPVLMGIGQLLVWPVAPYVFTQPPQPLDAAGAVVITVVLVVALGWRRRAPVPALVVAVIAAGTGTVVLPTDVLMIIGVADLVILYSLAALKPARHALVAVVLLLVIWISTLAASRDPDLGWAIGLVVIVYTGVAALGANRGRWQRARAAAAGRLLAAEAEQRRAAEAERERLARELHDVTAHHLTAIVVNAGAARRLGAGKPDLVWQALEFAADTGRRTLTALNRLVTVIEPGVGEPLAPRLARLATTARSAGQQVEVEVTGPAEELPPTVIDAVFAVVQEAATNALRYAAGALVSAAVTVSADSVLVTVTNPPSGGADRSLGSGRGLVGLAARAKDLGGTFEAGPCPIGGWRVRASVPVGTRTQRQHRLLSSEGALDAAIVLLVLIPPMLVMLIDTKPVREHWWLLALLILLHASPVWWRRVAPWRTLAAVTCAGLAYAVIITVTHLPTDAIDPLVIGFGAEMAAVWAVALRARPAAWTWCGAVGAATAVAAMIIIVGDEMRGLAGTPQPPLQIILSFAVVGMIQIVAYTVFLLVTMWTPATVLRRRRERTLDAEAVALRAADERAAAAAQDQRQRFAVGLHVSVIEPAERLIAAAESVPPDASPAAALAAVDQVIAEARAGLAAMRELLGAIQPMPAGDRSAPPRGIADLADLCAERRIDLEAGPILHPLPVAVDLSGYRIVDAALDTDDTAGTVTVSVDHIRETLVVTICGVPGATRGIVAARIRARAAALGGKIRFDPAGVVQVHLPAPPEAAGPASAGEVPASTSA</sequence>
<dbReference type="AlphaFoldDB" id="A0A8J3Z9B6"/>
<dbReference type="InterPro" id="IPR036890">
    <property type="entry name" value="HATPase_C_sf"/>
</dbReference>
<feature type="transmembrane region" description="Helical" evidence="10">
    <location>
        <begin position="486"/>
        <end position="507"/>
    </location>
</feature>
<evidence type="ECO:0000259" key="12">
    <source>
        <dbReference type="Pfam" id="PF23539"/>
    </source>
</evidence>
<dbReference type="PANTHER" id="PTHR24421">
    <property type="entry name" value="NITRATE/NITRITE SENSOR PROTEIN NARX-RELATED"/>
    <property type="match status" value="1"/>
</dbReference>
<protein>
    <recommendedName>
        <fullName evidence="2">histidine kinase</fullName>
        <ecNumber evidence="2">2.7.13.3</ecNumber>
    </recommendedName>
</protein>
<dbReference type="InterPro" id="IPR055558">
    <property type="entry name" value="DUF7134"/>
</dbReference>
<evidence type="ECO:0000256" key="5">
    <source>
        <dbReference type="ARBA" id="ARBA00022741"/>
    </source>
</evidence>
<keyword evidence="5" id="KW-0547">Nucleotide-binding</keyword>
<dbReference type="EC" id="2.7.13.3" evidence="2"/>
<dbReference type="Proteomes" id="UP000612585">
    <property type="component" value="Unassembled WGS sequence"/>
</dbReference>
<dbReference type="GO" id="GO:0046983">
    <property type="term" value="F:protein dimerization activity"/>
    <property type="evidence" value="ECO:0007669"/>
    <property type="project" value="InterPro"/>
</dbReference>
<feature type="transmembrane region" description="Helical" evidence="10">
    <location>
        <begin position="435"/>
        <end position="454"/>
    </location>
</feature>
<comment type="catalytic activity">
    <reaction evidence="1">
        <text>ATP + protein L-histidine = ADP + protein N-phospho-L-histidine.</text>
        <dbReference type="EC" id="2.7.13.3"/>
    </reaction>
</comment>
<evidence type="ECO:0000256" key="2">
    <source>
        <dbReference type="ARBA" id="ARBA00012438"/>
    </source>
</evidence>
<evidence type="ECO:0000256" key="3">
    <source>
        <dbReference type="ARBA" id="ARBA00022553"/>
    </source>
</evidence>
<keyword evidence="6" id="KW-0418">Kinase</keyword>
<evidence type="ECO:0000256" key="7">
    <source>
        <dbReference type="ARBA" id="ARBA00022840"/>
    </source>
</evidence>
<dbReference type="CDD" id="cd16917">
    <property type="entry name" value="HATPase_UhpB-NarQ-NarX-like"/>
    <property type="match status" value="1"/>
</dbReference>
<evidence type="ECO:0000259" key="11">
    <source>
        <dbReference type="Pfam" id="PF07730"/>
    </source>
</evidence>
<dbReference type="InterPro" id="IPR050482">
    <property type="entry name" value="Sensor_HK_TwoCompSys"/>
</dbReference>
<dbReference type="PANTHER" id="PTHR24421:SF10">
    <property type="entry name" value="NITRATE_NITRITE SENSOR PROTEIN NARQ"/>
    <property type="match status" value="1"/>
</dbReference>
<proteinExistence type="predicted"/>
<dbReference type="EMBL" id="BOPG01000043">
    <property type="protein sequence ID" value="GIJ58762.1"/>
    <property type="molecule type" value="Genomic_DNA"/>
</dbReference>
<keyword evidence="7" id="KW-0067">ATP-binding</keyword>
<name>A0A8J3Z9B6_9ACTN</name>
<dbReference type="GO" id="GO:0005524">
    <property type="term" value="F:ATP binding"/>
    <property type="evidence" value="ECO:0007669"/>
    <property type="project" value="UniProtKB-KW"/>
</dbReference>
<feature type="transmembrane region" description="Helical" evidence="10">
    <location>
        <begin position="59"/>
        <end position="92"/>
    </location>
</feature>
<keyword evidence="3" id="KW-0597">Phosphoprotein</keyword>
<keyword evidence="10" id="KW-0812">Transmembrane</keyword>
<feature type="domain" description="Signal transduction histidine kinase subgroup 3 dimerisation and phosphoacceptor" evidence="11">
    <location>
        <begin position="176"/>
        <end position="241"/>
    </location>
</feature>
<keyword evidence="9" id="KW-0175">Coiled coil</keyword>
<feature type="transmembrane region" description="Helical" evidence="10">
    <location>
        <begin position="384"/>
        <end position="405"/>
    </location>
</feature>
<dbReference type="Gene3D" id="1.20.5.1930">
    <property type="match status" value="1"/>
</dbReference>
<feature type="transmembrane region" description="Helical" evidence="10">
    <location>
        <begin position="127"/>
        <end position="146"/>
    </location>
</feature>
<evidence type="ECO:0000256" key="6">
    <source>
        <dbReference type="ARBA" id="ARBA00022777"/>
    </source>
</evidence>
<evidence type="ECO:0000313" key="13">
    <source>
        <dbReference type="EMBL" id="GIJ58762.1"/>
    </source>
</evidence>
<dbReference type="GO" id="GO:0000155">
    <property type="term" value="F:phosphorelay sensor kinase activity"/>
    <property type="evidence" value="ECO:0007669"/>
    <property type="project" value="InterPro"/>
</dbReference>
<keyword evidence="4" id="KW-0808">Transferase</keyword>
<dbReference type="InterPro" id="IPR011712">
    <property type="entry name" value="Sig_transdc_His_kin_sub3_dim/P"/>
</dbReference>
<organism evidence="13 14">
    <name type="scientific">Virgisporangium aurantiacum</name>
    <dbReference type="NCBI Taxonomy" id="175570"/>
    <lineage>
        <taxon>Bacteria</taxon>
        <taxon>Bacillati</taxon>
        <taxon>Actinomycetota</taxon>
        <taxon>Actinomycetes</taxon>
        <taxon>Micromonosporales</taxon>
        <taxon>Micromonosporaceae</taxon>
        <taxon>Virgisporangium</taxon>
    </lineage>
</organism>
<feature type="transmembrane region" description="Helical" evidence="10">
    <location>
        <begin position="35"/>
        <end position="53"/>
    </location>
</feature>
<feature type="coiled-coil region" evidence="9">
    <location>
        <begin position="163"/>
        <end position="190"/>
    </location>
</feature>
<evidence type="ECO:0000256" key="4">
    <source>
        <dbReference type="ARBA" id="ARBA00022679"/>
    </source>
</evidence>
<feature type="transmembrane region" description="Helical" evidence="10">
    <location>
        <begin position="411"/>
        <end position="428"/>
    </location>
</feature>
<keyword evidence="10" id="KW-1133">Transmembrane helix</keyword>
<keyword evidence="10" id="KW-0472">Membrane</keyword>
<dbReference type="SUPFAM" id="SSF55874">
    <property type="entry name" value="ATPase domain of HSP90 chaperone/DNA topoisomerase II/histidine kinase"/>
    <property type="match status" value="1"/>
</dbReference>
<feature type="transmembrane region" description="Helical" evidence="10">
    <location>
        <begin position="523"/>
        <end position="547"/>
    </location>
</feature>
<evidence type="ECO:0000256" key="9">
    <source>
        <dbReference type="SAM" id="Coils"/>
    </source>
</evidence>
<reference evidence="13" key="1">
    <citation type="submission" date="2021-01" db="EMBL/GenBank/DDBJ databases">
        <title>Whole genome shotgun sequence of Virgisporangium aurantiacum NBRC 16421.</title>
        <authorList>
            <person name="Komaki H."/>
            <person name="Tamura T."/>
        </authorList>
    </citation>
    <scope>NUCLEOTIDE SEQUENCE</scope>
    <source>
        <strain evidence="13">NBRC 16421</strain>
    </source>
</reference>
<dbReference type="Pfam" id="PF07730">
    <property type="entry name" value="HisKA_3"/>
    <property type="match status" value="1"/>
</dbReference>
<dbReference type="RefSeq" id="WP_204000030.1">
    <property type="nucleotide sequence ID" value="NZ_BOPG01000043.1"/>
</dbReference>
<evidence type="ECO:0000256" key="1">
    <source>
        <dbReference type="ARBA" id="ARBA00000085"/>
    </source>
</evidence>
<evidence type="ECO:0000256" key="10">
    <source>
        <dbReference type="SAM" id="Phobius"/>
    </source>
</evidence>
<feature type="transmembrane region" description="Helical" evidence="10">
    <location>
        <begin position="6"/>
        <end position="28"/>
    </location>
</feature>
<gene>
    <name evidence="13" type="ORF">Vau01_062780</name>
</gene>
<feature type="domain" description="DUF7134" evidence="12">
    <location>
        <begin position="37"/>
        <end position="113"/>
    </location>
</feature>
<comment type="caution">
    <text evidence="13">The sequence shown here is derived from an EMBL/GenBank/DDBJ whole genome shotgun (WGS) entry which is preliminary data.</text>
</comment>
<feature type="transmembrane region" description="Helical" evidence="10">
    <location>
        <begin position="104"/>
        <end position="121"/>
    </location>
</feature>
<evidence type="ECO:0000313" key="14">
    <source>
        <dbReference type="Proteomes" id="UP000612585"/>
    </source>
</evidence>
<feature type="transmembrane region" description="Helical" evidence="10">
    <location>
        <begin position="460"/>
        <end position="479"/>
    </location>
</feature>
<accession>A0A8J3Z9B6</accession>
<evidence type="ECO:0000256" key="8">
    <source>
        <dbReference type="ARBA" id="ARBA00023012"/>
    </source>
</evidence>
<dbReference type="Gene3D" id="3.30.565.10">
    <property type="entry name" value="Histidine kinase-like ATPase, C-terminal domain"/>
    <property type="match status" value="1"/>
</dbReference>
<keyword evidence="14" id="KW-1185">Reference proteome</keyword>
<dbReference type="Pfam" id="PF23539">
    <property type="entry name" value="DUF7134"/>
    <property type="match status" value="1"/>
</dbReference>
<dbReference type="GO" id="GO:0016020">
    <property type="term" value="C:membrane"/>
    <property type="evidence" value="ECO:0007669"/>
    <property type="project" value="InterPro"/>
</dbReference>